<dbReference type="AlphaFoldDB" id="A0A2K3K3X8"/>
<dbReference type="EMBL" id="ASHM01139609">
    <property type="protein sequence ID" value="PNX60995.1"/>
    <property type="molecule type" value="Genomic_DNA"/>
</dbReference>
<evidence type="ECO:0000313" key="1">
    <source>
        <dbReference type="EMBL" id="PNX60995.1"/>
    </source>
</evidence>
<evidence type="ECO:0000313" key="2">
    <source>
        <dbReference type="Proteomes" id="UP000236291"/>
    </source>
</evidence>
<accession>A0A2K3K3X8</accession>
<reference evidence="1 2" key="1">
    <citation type="journal article" date="2014" name="Am. J. Bot.">
        <title>Genome assembly and annotation for red clover (Trifolium pratense; Fabaceae).</title>
        <authorList>
            <person name="Istvanek J."/>
            <person name="Jaros M."/>
            <person name="Krenek A."/>
            <person name="Repkova J."/>
        </authorList>
    </citation>
    <scope>NUCLEOTIDE SEQUENCE [LARGE SCALE GENOMIC DNA]</scope>
    <source>
        <strain evidence="2">cv. Tatra</strain>
        <tissue evidence="1">Young leaves</tissue>
    </source>
</reference>
<protein>
    <submittedName>
        <fullName evidence="1">Uncharacterized protein</fullName>
    </submittedName>
</protein>
<gene>
    <name evidence="1" type="ORF">L195_g060454</name>
</gene>
<name>A0A2K3K3X8_TRIPR</name>
<dbReference type="Proteomes" id="UP000236291">
    <property type="component" value="Unassembled WGS sequence"/>
</dbReference>
<sequence length="49" mass="5384">MLVAQSEYENPVMSRSIEGLMCKPRSLLTAKAISDLVLVKCCRAPITCL</sequence>
<organism evidence="1 2">
    <name type="scientific">Trifolium pratense</name>
    <name type="common">Red clover</name>
    <dbReference type="NCBI Taxonomy" id="57577"/>
    <lineage>
        <taxon>Eukaryota</taxon>
        <taxon>Viridiplantae</taxon>
        <taxon>Streptophyta</taxon>
        <taxon>Embryophyta</taxon>
        <taxon>Tracheophyta</taxon>
        <taxon>Spermatophyta</taxon>
        <taxon>Magnoliopsida</taxon>
        <taxon>eudicotyledons</taxon>
        <taxon>Gunneridae</taxon>
        <taxon>Pentapetalae</taxon>
        <taxon>rosids</taxon>
        <taxon>fabids</taxon>
        <taxon>Fabales</taxon>
        <taxon>Fabaceae</taxon>
        <taxon>Papilionoideae</taxon>
        <taxon>50 kb inversion clade</taxon>
        <taxon>NPAAA clade</taxon>
        <taxon>Hologalegina</taxon>
        <taxon>IRL clade</taxon>
        <taxon>Trifolieae</taxon>
        <taxon>Trifolium</taxon>
    </lineage>
</organism>
<comment type="caution">
    <text evidence="1">The sequence shown here is derived from an EMBL/GenBank/DDBJ whole genome shotgun (WGS) entry which is preliminary data.</text>
</comment>
<proteinExistence type="predicted"/>
<reference evidence="1 2" key="2">
    <citation type="journal article" date="2017" name="Front. Plant Sci.">
        <title>Gene Classification and Mining of Molecular Markers Useful in Red Clover (Trifolium pratense) Breeding.</title>
        <authorList>
            <person name="Istvanek J."/>
            <person name="Dluhosova J."/>
            <person name="Dluhos P."/>
            <person name="Patkova L."/>
            <person name="Nedelnik J."/>
            <person name="Repkova J."/>
        </authorList>
    </citation>
    <scope>NUCLEOTIDE SEQUENCE [LARGE SCALE GENOMIC DNA]</scope>
    <source>
        <strain evidence="2">cv. Tatra</strain>
        <tissue evidence="1">Young leaves</tissue>
    </source>
</reference>